<feature type="transmembrane region" description="Helical" evidence="2">
    <location>
        <begin position="135"/>
        <end position="155"/>
    </location>
</feature>
<keyword evidence="2" id="KW-0812">Transmembrane</keyword>
<name>A0A165CJM0_9BASI</name>
<evidence type="ECO:0000259" key="3">
    <source>
        <dbReference type="Pfam" id="PF20151"/>
    </source>
</evidence>
<sequence length="354" mass="39283">MLDPRWGSNSTVGIPDPSTAVWLINDAVVMKRASVAALALLLYDYILTFEDEFKYVWKEPKHGVGVVVFYLNRYLVPLLLVLDISGVLAPNPSTEYCVFWYLLEEFGAIFSVAVVEIILMTQTWVLYGGDKKMKVVLYTLLGLCFAASFILIGVGSTEITVGASKNPGAPGCVAILTARVQFWQFWLPWMFLSIVVFVLTIAKAHAASKGDVTTPLGEAMIRDGIYYFAIIVVASTITVVIFATARVSLQSFAVPWFQTIASISGSRLLLNMRRVRSESIAQYVPVTTGRKRQPFDYNSLTSSFAMHRKLSTSQRPLFLGSPNTIATFTESAVETPDTSPWPEQPELHRRVSID</sequence>
<evidence type="ECO:0000313" key="5">
    <source>
        <dbReference type="Proteomes" id="UP000076842"/>
    </source>
</evidence>
<evidence type="ECO:0000256" key="2">
    <source>
        <dbReference type="SAM" id="Phobius"/>
    </source>
</evidence>
<gene>
    <name evidence="4" type="ORF">CALCODRAFT_504165</name>
</gene>
<feature type="region of interest" description="Disordered" evidence="1">
    <location>
        <begin position="331"/>
        <end position="354"/>
    </location>
</feature>
<evidence type="ECO:0000313" key="4">
    <source>
        <dbReference type="EMBL" id="KZT50912.1"/>
    </source>
</evidence>
<evidence type="ECO:0000256" key="1">
    <source>
        <dbReference type="SAM" id="MobiDB-lite"/>
    </source>
</evidence>
<dbReference type="InParanoid" id="A0A165CJM0"/>
<dbReference type="OrthoDB" id="3350812at2759"/>
<dbReference type="Proteomes" id="UP000076842">
    <property type="component" value="Unassembled WGS sequence"/>
</dbReference>
<keyword evidence="2" id="KW-1133">Transmembrane helix</keyword>
<accession>A0A165CJM0</accession>
<dbReference type="InterPro" id="IPR045340">
    <property type="entry name" value="DUF6533"/>
</dbReference>
<keyword evidence="2" id="KW-0472">Membrane</keyword>
<dbReference type="STRING" id="1353952.A0A165CJM0"/>
<dbReference type="Pfam" id="PF20151">
    <property type="entry name" value="DUF6533"/>
    <property type="match status" value="1"/>
</dbReference>
<feature type="domain" description="DUF6533" evidence="3">
    <location>
        <begin position="34"/>
        <end position="78"/>
    </location>
</feature>
<feature type="transmembrane region" description="Helical" evidence="2">
    <location>
        <begin position="251"/>
        <end position="270"/>
    </location>
</feature>
<reference evidence="4 5" key="1">
    <citation type="journal article" date="2016" name="Mol. Biol. Evol.">
        <title>Comparative Genomics of Early-Diverging Mushroom-Forming Fungi Provides Insights into the Origins of Lignocellulose Decay Capabilities.</title>
        <authorList>
            <person name="Nagy L.G."/>
            <person name="Riley R."/>
            <person name="Tritt A."/>
            <person name="Adam C."/>
            <person name="Daum C."/>
            <person name="Floudas D."/>
            <person name="Sun H."/>
            <person name="Yadav J.S."/>
            <person name="Pangilinan J."/>
            <person name="Larsson K.H."/>
            <person name="Matsuura K."/>
            <person name="Barry K."/>
            <person name="Labutti K."/>
            <person name="Kuo R."/>
            <person name="Ohm R.A."/>
            <person name="Bhattacharya S.S."/>
            <person name="Shirouzu T."/>
            <person name="Yoshinaga Y."/>
            <person name="Martin F.M."/>
            <person name="Grigoriev I.V."/>
            <person name="Hibbett D.S."/>
        </authorList>
    </citation>
    <scope>NUCLEOTIDE SEQUENCE [LARGE SCALE GENOMIC DNA]</scope>
    <source>
        <strain evidence="4 5">HHB12733</strain>
    </source>
</reference>
<dbReference type="AlphaFoldDB" id="A0A165CJM0"/>
<feature type="transmembrane region" description="Helical" evidence="2">
    <location>
        <begin position="186"/>
        <end position="204"/>
    </location>
</feature>
<keyword evidence="5" id="KW-1185">Reference proteome</keyword>
<proteinExistence type="predicted"/>
<organism evidence="4 5">
    <name type="scientific">Calocera cornea HHB12733</name>
    <dbReference type="NCBI Taxonomy" id="1353952"/>
    <lineage>
        <taxon>Eukaryota</taxon>
        <taxon>Fungi</taxon>
        <taxon>Dikarya</taxon>
        <taxon>Basidiomycota</taxon>
        <taxon>Agaricomycotina</taxon>
        <taxon>Dacrymycetes</taxon>
        <taxon>Dacrymycetales</taxon>
        <taxon>Dacrymycetaceae</taxon>
        <taxon>Calocera</taxon>
    </lineage>
</organism>
<feature type="transmembrane region" description="Helical" evidence="2">
    <location>
        <begin position="64"/>
        <end position="88"/>
    </location>
</feature>
<feature type="transmembrane region" description="Helical" evidence="2">
    <location>
        <begin position="108"/>
        <end position="128"/>
    </location>
</feature>
<feature type="compositionally biased region" description="Basic and acidic residues" evidence="1">
    <location>
        <begin position="345"/>
        <end position="354"/>
    </location>
</feature>
<dbReference type="EMBL" id="KV424136">
    <property type="protein sequence ID" value="KZT50912.1"/>
    <property type="molecule type" value="Genomic_DNA"/>
</dbReference>
<feature type="transmembrane region" description="Helical" evidence="2">
    <location>
        <begin position="225"/>
        <end position="245"/>
    </location>
</feature>
<protein>
    <recommendedName>
        <fullName evidence="3">DUF6533 domain-containing protein</fullName>
    </recommendedName>
</protein>